<comment type="catalytic activity">
    <reaction evidence="6">
        <text>L-aspartate + NADP(+) + H2O = oxaloacetate + NH4(+) + NADPH + H(+)</text>
        <dbReference type="Rhea" id="RHEA:11784"/>
        <dbReference type="ChEBI" id="CHEBI:15377"/>
        <dbReference type="ChEBI" id="CHEBI:15378"/>
        <dbReference type="ChEBI" id="CHEBI:16452"/>
        <dbReference type="ChEBI" id="CHEBI:28938"/>
        <dbReference type="ChEBI" id="CHEBI:29991"/>
        <dbReference type="ChEBI" id="CHEBI:57783"/>
        <dbReference type="ChEBI" id="CHEBI:58349"/>
        <dbReference type="EC" id="1.4.1.21"/>
    </reaction>
</comment>
<feature type="active site" evidence="6">
    <location>
        <position position="256"/>
    </location>
</feature>
<comment type="function">
    <text evidence="6">Specifically catalyzes the NAD or NADP-dependent dehydrogenation of L-aspartate to iminoaspartate.</text>
</comment>
<dbReference type="InterPro" id="IPR002811">
    <property type="entry name" value="Asp_DH"/>
</dbReference>
<protein>
    <recommendedName>
        <fullName evidence="6">L-aspartate dehydrogenase</fullName>
        <ecNumber evidence="6">1.4.1.21</ecNumber>
    </recommendedName>
</protein>
<dbReference type="KEGG" id="xyk:GT347_06945"/>
<comment type="pathway">
    <text evidence="6">Cofactor biosynthesis; NAD(+) biosynthesis; iminoaspartate from L-aspartate (dehydrogenase route): step 1/1.</text>
</comment>
<dbReference type="SUPFAM" id="SSF51735">
    <property type="entry name" value="NAD(P)-binding Rossmann-fold domains"/>
    <property type="match status" value="1"/>
</dbReference>
<dbReference type="PANTHER" id="PTHR31873">
    <property type="entry name" value="L-ASPARTATE DEHYDROGENASE-RELATED"/>
    <property type="match status" value="1"/>
</dbReference>
<dbReference type="PANTHER" id="PTHR31873:SF6">
    <property type="entry name" value="ASPARTATE DEHYDROGENASE DOMAIN-CONTAINING PROTEIN"/>
    <property type="match status" value="1"/>
</dbReference>
<dbReference type="Gene3D" id="3.30.360.10">
    <property type="entry name" value="Dihydrodipicolinate Reductase, domain 2"/>
    <property type="match status" value="1"/>
</dbReference>
<feature type="binding site" evidence="6">
    <location>
        <position position="158"/>
    </location>
    <ligand>
        <name>NAD(+)</name>
        <dbReference type="ChEBI" id="CHEBI:57540"/>
    </ligand>
</feature>
<organism evidence="9 10">
    <name type="scientific">Xylophilus rhododendri</name>
    <dbReference type="NCBI Taxonomy" id="2697032"/>
    <lineage>
        <taxon>Bacteria</taxon>
        <taxon>Pseudomonadati</taxon>
        <taxon>Pseudomonadota</taxon>
        <taxon>Betaproteobacteria</taxon>
        <taxon>Burkholderiales</taxon>
        <taxon>Xylophilus</taxon>
    </lineage>
</organism>
<dbReference type="EMBL" id="CP047650">
    <property type="protein sequence ID" value="QHI97749.1"/>
    <property type="molecule type" value="Genomic_DNA"/>
</dbReference>
<comment type="similarity">
    <text evidence="1 6">Belongs to the L-aspartate dehydrogenase family.</text>
</comment>
<dbReference type="Proteomes" id="UP000464787">
    <property type="component" value="Chromosome"/>
</dbReference>
<comment type="catalytic activity">
    <reaction evidence="6">
        <text>L-aspartate + NAD(+) + H2O = oxaloacetate + NH4(+) + NADH + H(+)</text>
        <dbReference type="Rhea" id="RHEA:11788"/>
        <dbReference type="ChEBI" id="CHEBI:15377"/>
        <dbReference type="ChEBI" id="CHEBI:15378"/>
        <dbReference type="ChEBI" id="CHEBI:16452"/>
        <dbReference type="ChEBI" id="CHEBI:28938"/>
        <dbReference type="ChEBI" id="CHEBI:29991"/>
        <dbReference type="ChEBI" id="CHEBI:57540"/>
        <dbReference type="ChEBI" id="CHEBI:57945"/>
        <dbReference type="EC" id="1.4.1.21"/>
    </reaction>
</comment>
<dbReference type="EC" id="1.4.1.21" evidence="6"/>
<evidence type="ECO:0000259" key="7">
    <source>
        <dbReference type="Pfam" id="PF01958"/>
    </source>
</evidence>
<dbReference type="GO" id="GO:0050661">
    <property type="term" value="F:NADP binding"/>
    <property type="evidence" value="ECO:0007669"/>
    <property type="project" value="UniProtKB-UniRule"/>
</dbReference>
<evidence type="ECO:0000313" key="10">
    <source>
        <dbReference type="Proteomes" id="UP000464787"/>
    </source>
</evidence>
<evidence type="ECO:0000259" key="8">
    <source>
        <dbReference type="Pfam" id="PF03447"/>
    </source>
</evidence>
<keyword evidence="3 6" id="KW-0521">NADP</keyword>
<evidence type="ECO:0000256" key="5">
    <source>
        <dbReference type="ARBA" id="ARBA00023027"/>
    </source>
</evidence>
<evidence type="ECO:0000256" key="2">
    <source>
        <dbReference type="ARBA" id="ARBA00022642"/>
    </source>
</evidence>
<dbReference type="GO" id="GO:0051287">
    <property type="term" value="F:NAD binding"/>
    <property type="evidence" value="ECO:0007669"/>
    <property type="project" value="UniProtKB-UniRule"/>
</dbReference>
<dbReference type="GO" id="GO:0033735">
    <property type="term" value="F:aspartate dehydrogenase [NAD(P)+] activity"/>
    <property type="evidence" value="ECO:0007669"/>
    <property type="project" value="UniProtKB-EC"/>
</dbReference>
<dbReference type="HAMAP" id="MF_01265">
    <property type="entry name" value="NadX"/>
    <property type="match status" value="1"/>
</dbReference>
<dbReference type="NCBIfam" id="NF009825">
    <property type="entry name" value="PRK13302.1"/>
    <property type="match status" value="1"/>
</dbReference>
<evidence type="ECO:0000313" key="9">
    <source>
        <dbReference type="EMBL" id="QHI97749.1"/>
    </source>
</evidence>
<dbReference type="UniPathway" id="UPA00253">
    <property type="reaction ID" value="UER00456"/>
</dbReference>
<dbReference type="PIRSF" id="PIRSF005227">
    <property type="entry name" value="Asp_dh_NAD_syn"/>
    <property type="match status" value="1"/>
</dbReference>
<name>A0A857J3N3_9BURK</name>
<dbReference type="Pfam" id="PF03447">
    <property type="entry name" value="NAD_binding_3"/>
    <property type="match status" value="1"/>
</dbReference>
<evidence type="ECO:0000256" key="1">
    <source>
        <dbReference type="ARBA" id="ARBA00008331"/>
    </source>
</evidence>
<dbReference type="InterPro" id="IPR036291">
    <property type="entry name" value="NAD(P)-bd_dom_sf"/>
</dbReference>
<feature type="binding site" evidence="6">
    <location>
        <position position="226"/>
    </location>
    <ligand>
        <name>NAD(+)</name>
        <dbReference type="ChEBI" id="CHEBI:57540"/>
    </ligand>
</feature>
<evidence type="ECO:0000256" key="3">
    <source>
        <dbReference type="ARBA" id="ARBA00022857"/>
    </source>
</evidence>
<dbReference type="AlphaFoldDB" id="A0A857J3N3"/>
<keyword evidence="5 6" id="KW-0520">NAD</keyword>
<keyword evidence="2 6" id="KW-0662">Pyridine nucleotide biosynthesis</keyword>
<feature type="domain" description="Aspartate dehydrogenase" evidence="7">
    <location>
        <begin position="203"/>
        <end position="290"/>
    </location>
</feature>
<proteinExistence type="inferred from homology"/>
<dbReference type="Pfam" id="PF01958">
    <property type="entry name" value="Asp_DH_C"/>
    <property type="match status" value="1"/>
</dbReference>
<evidence type="ECO:0000256" key="4">
    <source>
        <dbReference type="ARBA" id="ARBA00023002"/>
    </source>
</evidence>
<dbReference type="SUPFAM" id="SSF55347">
    <property type="entry name" value="Glyceraldehyde-3-phosphate dehydrogenase-like, C-terminal domain"/>
    <property type="match status" value="1"/>
</dbReference>
<dbReference type="InterPro" id="IPR020626">
    <property type="entry name" value="Asp_DH_prok"/>
</dbReference>
<dbReference type="GO" id="GO:0016639">
    <property type="term" value="F:oxidoreductase activity, acting on the CH-NH2 group of donors, NAD or NADP as acceptor"/>
    <property type="evidence" value="ECO:0007669"/>
    <property type="project" value="UniProtKB-UniRule"/>
</dbReference>
<reference evidence="9 10" key="1">
    <citation type="submission" date="2020-01" db="EMBL/GenBank/DDBJ databases">
        <title>Genome sequencing of strain KACC 21265.</title>
        <authorList>
            <person name="Heo J."/>
            <person name="Kim S.-J."/>
            <person name="Kim J.-S."/>
            <person name="Hong S.-B."/>
            <person name="Kwon S.-W."/>
        </authorList>
    </citation>
    <scope>NUCLEOTIDE SEQUENCE [LARGE SCALE GENOMIC DNA]</scope>
    <source>
        <strain evidence="9 10">KACC 21265</strain>
    </source>
</reference>
<dbReference type="InterPro" id="IPR005106">
    <property type="entry name" value="Asp/hSer_DH_NAD-bd"/>
</dbReference>
<gene>
    <name evidence="6" type="primary">nadX</name>
    <name evidence="9" type="ORF">GT347_06945</name>
</gene>
<sequence length="304" mass="32056">MHQPNQWRGEPYSFVSPGRAFLRSHPTRKTRRTSQVKTPLRVGIAGLGAVGKKLASALDQGTLPGLTLAAIGVRDEAKARASISLQGEPVFTAIERLVEHCDLVVECAPSALLPQIAAPMLQAGKTVMVLSAGALLFHPELIELAREHGGQIIVPTGALLGLDAVSAAAEGTIHSVTMKTRKPVRGLLGAPYLAENNIVIEGITEPMCIYRGSPRGAAKGFAANLNVAVALSLAGIGPDRTVLEVWADPHAERNIHQIVVEADSASFTMEIQNIPSENPKTGRITALSVLAALRKIAAPLRVGT</sequence>
<dbReference type="Gene3D" id="3.40.50.720">
    <property type="entry name" value="NAD(P)-binding Rossmann-like Domain"/>
    <property type="match status" value="1"/>
</dbReference>
<dbReference type="GO" id="GO:0009435">
    <property type="term" value="P:NAD+ biosynthetic process"/>
    <property type="evidence" value="ECO:0007669"/>
    <property type="project" value="UniProtKB-UniRule"/>
</dbReference>
<dbReference type="InterPro" id="IPR011182">
    <property type="entry name" value="L-Asp_DH"/>
</dbReference>
<comment type="miscellaneous">
    <text evidence="6">The iminoaspartate product is unstable in aqueous solution and can decompose to oxaloacetate and ammonia.</text>
</comment>
<keyword evidence="10" id="KW-1185">Reference proteome</keyword>
<evidence type="ECO:0000256" key="6">
    <source>
        <dbReference type="HAMAP-Rule" id="MF_01265"/>
    </source>
</evidence>
<accession>A0A857J3N3</accession>
<feature type="domain" description="Aspartate/homoserine dehydrogenase NAD-binding" evidence="8">
    <location>
        <begin position="46"/>
        <end position="155"/>
    </location>
</feature>
<keyword evidence="4 6" id="KW-0560">Oxidoreductase</keyword>